<keyword evidence="3" id="KW-1185">Reference proteome</keyword>
<feature type="domain" description="BON" evidence="1">
    <location>
        <begin position="19"/>
        <end position="87"/>
    </location>
</feature>
<sequence length="98" mass="10962">MVMVFTTSHADVDLKQAHCRWRLQSAVKNALEDAKWLDASDIEVRVLGNFVVLDGYVDSRADVVRAAELAEKLAGKGRVLNRILVRWHGLLDQSSTKS</sequence>
<evidence type="ECO:0000313" key="2">
    <source>
        <dbReference type="EMBL" id="MDI7925081.1"/>
    </source>
</evidence>
<dbReference type="Pfam" id="PF04972">
    <property type="entry name" value="BON"/>
    <property type="match status" value="1"/>
</dbReference>
<dbReference type="EMBL" id="JALDYZ010000023">
    <property type="protein sequence ID" value="MDI7925081.1"/>
    <property type="molecule type" value="Genomic_DNA"/>
</dbReference>
<proteinExistence type="predicted"/>
<reference evidence="2" key="1">
    <citation type="submission" date="2022-03" db="EMBL/GenBank/DDBJ databases">
        <title>Fererhizobium litorale gen. nov., sp. nov., isolated from sandy sediments of the Sea of Japan seashore.</title>
        <authorList>
            <person name="Romanenko L."/>
            <person name="Kurilenko V."/>
            <person name="Otstavnykh N."/>
            <person name="Svetashev V."/>
            <person name="Tekutyeva L."/>
            <person name="Isaeva M."/>
            <person name="Mikhailov V."/>
        </authorList>
    </citation>
    <scope>NUCLEOTIDE SEQUENCE</scope>
    <source>
        <strain evidence="2">KMM 9576</strain>
    </source>
</reference>
<dbReference type="Gene3D" id="3.30.1340.30">
    <property type="match status" value="1"/>
</dbReference>
<comment type="caution">
    <text evidence="2">The sequence shown here is derived from an EMBL/GenBank/DDBJ whole genome shotgun (WGS) entry which is preliminary data.</text>
</comment>
<evidence type="ECO:0000259" key="1">
    <source>
        <dbReference type="PROSITE" id="PS50914"/>
    </source>
</evidence>
<gene>
    <name evidence="2" type="ORF">MRS75_23785</name>
</gene>
<protein>
    <submittedName>
        <fullName evidence="2">BON domain-containing protein</fullName>
    </submittedName>
</protein>
<evidence type="ECO:0000313" key="3">
    <source>
        <dbReference type="Proteomes" id="UP001161580"/>
    </source>
</evidence>
<organism evidence="2 3">
    <name type="scientific">Ferirhizobium litorale</name>
    <dbReference type="NCBI Taxonomy" id="2927786"/>
    <lineage>
        <taxon>Bacteria</taxon>
        <taxon>Pseudomonadati</taxon>
        <taxon>Pseudomonadota</taxon>
        <taxon>Alphaproteobacteria</taxon>
        <taxon>Hyphomicrobiales</taxon>
        <taxon>Rhizobiaceae</taxon>
        <taxon>Ferirhizobium</taxon>
    </lineage>
</organism>
<accession>A0AAE3QHG0</accession>
<dbReference type="Proteomes" id="UP001161580">
    <property type="component" value="Unassembled WGS sequence"/>
</dbReference>
<dbReference type="PROSITE" id="PS50914">
    <property type="entry name" value="BON"/>
    <property type="match status" value="1"/>
</dbReference>
<name>A0AAE3QHG0_9HYPH</name>
<dbReference type="AlphaFoldDB" id="A0AAE3QHG0"/>
<dbReference type="RefSeq" id="WP_311789315.1">
    <property type="nucleotide sequence ID" value="NZ_JALDYY010000027.1"/>
</dbReference>
<dbReference type="InterPro" id="IPR007055">
    <property type="entry name" value="BON_dom"/>
</dbReference>